<dbReference type="RefSeq" id="WP_395113041.1">
    <property type="nucleotide sequence ID" value="NZ_JBIMSO010000025.1"/>
</dbReference>
<proteinExistence type="inferred from homology"/>
<dbReference type="InterPro" id="IPR029063">
    <property type="entry name" value="SAM-dependent_MTases_sf"/>
</dbReference>
<dbReference type="Gene3D" id="3.40.50.150">
    <property type="entry name" value="Vaccinia Virus protein VP39"/>
    <property type="match status" value="1"/>
</dbReference>
<evidence type="ECO:0000313" key="5">
    <source>
        <dbReference type="EMBL" id="MFH5207620.1"/>
    </source>
</evidence>
<dbReference type="PANTHER" id="PTHR45875:SF1">
    <property type="entry name" value="METHYLTRANSFERASE N6AMT1"/>
    <property type="match status" value="1"/>
</dbReference>
<organism evidence="5 6">
    <name type="scientific">Antrihabitans spumae</name>
    <dbReference type="NCBI Taxonomy" id="3373370"/>
    <lineage>
        <taxon>Bacteria</taxon>
        <taxon>Bacillati</taxon>
        <taxon>Actinomycetota</taxon>
        <taxon>Actinomycetes</taxon>
        <taxon>Mycobacteriales</taxon>
        <taxon>Nocardiaceae</taxon>
        <taxon>Antrihabitans</taxon>
    </lineage>
</organism>
<evidence type="ECO:0000256" key="2">
    <source>
        <dbReference type="ARBA" id="ARBA00022603"/>
    </source>
</evidence>
<dbReference type="CDD" id="cd02440">
    <property type="entry name" value="AdoMet_MTases"/>
    <property type="match status" value="1"/>
</dbReference>
<dbReference type="InterPro" id="IPR004557">
    <property type="entry name" value="PrmC-related"/>
</dbReference>
<evidence type="ECO:0000313" key="6">
    <source>
        <dbReference type="Proteomes" id="UP001609175"/>
    </source>
</evidence>
<dbReference type="GO" id="GO:0032259">
    <property type="term" value="P:methylation"/>
    <property type="evidence" value="ECO:0007669"/>
    <property type="project" value="UniProtKB-KW"/>
</dbReference>
<keyword evidence="2 5" id="KW-0489">Methyltransferase</keyword>
<dbReference type="Proteomes" id="UP001609175">
    <property type="component" value="Unassembled WGS sequence"/>
</dbReference>
<dbReference type="PANTHER" id="PTHR45875">
    <property type="entry name" value="METHYLTRANSFERASE N6AMT1"/>
    <property type="match status" value="1"/>
</dbReference>
<evidence type="ECO:0000256" key="1">
    <source>
        <dbReference type="ARBA" id="ARBA00006149"/>
    </source>
</evidence>
<comment type="similarity">
    <text evidence="1">Belongs to the eukaryotic/archaeal PrmC-related family.</text>
</comment>
<dbReference type="EC" id="2.1.1.-" evidence="5"/>
<dbReference type="InterPro" id="IPR052190">
    <property type="entry name" value="Euk-Arch_PrmC-MTase"/>
</dbReference>
<dbReference type="EMBL" id="JBIMSO010000025">
    <property type="protein sequence ID" value="MFH5207620.1"/>
    <property type="molecule type" value="Genomic_DNA"/>
</dbReference>
<dbReference type="PROSITE" id="PS00092">
    <property type="entry name" value="N6_MTASE"/>
    <property type="match status" value="1"/>
</dbReference>
<evidence type="ECO:0000256" key="3">
    <source>
        <dbReference type="ARBA" id="ARBA00022679"/>
    </source>
</evidence>
<name>A0ABW7JI26_9NOCA</name>
<comment type="caution">
    <text evidence="5">The sequence shown here is derived from an EMBL/GenBank/DDBJ whole genome shotgun (WGS) entry which is preliminary data.</text>
</comment>
<dbReference type="InterPro" id="IPR002052">
    <property type="entry name" value="DNA_methylase_N6_adenine_CS"/>
</dbReference>
<sequence length="246" mass="26667">MIHDDEGGWSMLENETMSVEIGGVTVAQLPRTWVPPTVYRPQQDSALIATALLHEGVAGRDVLDLCTGSGVLAMTAATLGAARVVAVDISRAAVLTTRLNAWRNRLSISVHRGNFDCLPATESFDIIVSNPPYVPASSATPSAVGAQRWDAGDDGRSVLDPLCDRAFDLLRPGGTLLVVQSEFSGEARTLERLQDRGFDAKTVQRTRIPFGPVLSSRRPYLRELGLCEPNCDDEELIVIRGKKTLK</sequence>
<reference evidence="5 6" key="1">
    <citation type="submission" date="2024-10" db="EMBL/GenBank/DDBJ databases">
        <authorList>
            <person name="Riesco R."/>
        </authorList>
    </citation>
    <scope>NUCLEOTIDE SEQUENCE [LARGE SCALE GENOMIC DNA]</scope>
    <source>
        <strain evidence="5 6">NCIMB 15449</strain>
    </source>
</reference>
<dbReference type="GO" id="GO:0008168">
    <property type="term" value="F:methyltransferase activity"/>
    <property type="evidence" value="ECO:0007669"/>
    <property type="project" value="UniProtKB-KW"/>
</dbReference>
<dbReference type="Pfam" id="PF06325">
    <property type="entry name" value="PrmA"/>
    <property type="match status" value="1"/>
</dbReference>
<evidence type="ECO:0000256" key="4">
    <source>
        <dbReference type="ARBA" id="ARBA00022691"/>
    </source>
</evidence>
<accession>A0ABW7JI26</accession>
<keyword evidence="3 5" id="KW-0808">Transferase</keyword>
<dbReference type="NCBIfam" id="TIGR00537">
    <property type="entry name" value="hemK_rel_arch"/>
    <property type="match status" value="1"/>
</dbReference>
<dbReference type="SUPFAM" id="SSF53335">
    <property type="entry name" value="S-adenosyl-L-methionine-dependent methyltransferases"/>
    <property type="match status" value="1"/>
</dbReference>
<keyword evidence="4" id="KW-0949">S-adenosyl-L-methionine</keyword>
<protein>
    <submittedName>
        <fullName evidence="5">HemK2/MTQ2 family protein methyltransferase</fullName>
        <ecNumber evidence="5">2.1.1.-</ecNumber>
    </submittedName>
</protein>
<gene>
    <name evidence="5" type="ORF">ACHIPZ_05240</name>
</gene>